<keyword evidence="3" id="KW-1185">Reference proteome</keyword>
<dbReference type="AlphaFoldDB" id="A0A1R3GJM4"/>
<evidence type="ECO:0000256" key="1">
    <source>
        <dbReference type="SAM" id="Phobius"/>
    </source>
</evidence>
<proteinExistence type="predicted"/>
<feature type="transmembrane region" description="Helical" evidence="1">
    <location>
        <begin position="7"/>
        <end position="26"/>
    </location>
</feature>
<evidence type="ECO:0000313" key="3">
    <source>
        <dbReference type="Proteomes" id="UP000187203"/>
    </source>
</evidence>
<keyword evidence="2" id="KW-0413">Isomerase</keyword>
<organism evidence="2 3">
    <name type="scientific">Corchorus olitorius</name>
    <dbReference type="NCBI Taxonomy" id="93759"/>
    <lineage>
        <taxon>Eukaryota</taxon>
        <taxon>Viridiplantae</taxon>
        <taxon>Streptophyta</taxon>
        <taxon>Embryophyta</taxon>
        <taxon>Tracheophyta</taxon>
        <taxon>Spermatophyta</taxon>
        <taxon>Magnoliopsida</taxon>
        <taxon>eudicotyledons</taxon>
        <taxon>Gunneridae</taxon>
        <taxon>Pentapetalae</taxon>
        <taxon>rosids</taxon>
        <taxon>malvids</taxon>
        <taxon>Malvales</taxon>
        <taxon>Malvaceae</taxon>
        <taxon>Grewioideae</taxon>
        <taxon>Apeibeae</taxon>
        <taxon>Corchorus</taxon>
    </lineage>
</organism>
<sequence length="76" mass="8755">MDSQKRVFASLIVFIMTQLLHIFWLADGDEYSDWFADIADKESDRKMIVKQIEKVLHVLAIGSKVFLAKEVAWPDG</sequence>
<dbReference type="EMBL" id="AWUE01022436">
    <property type="protein sequence ID" value="OMO58304.1"/>
    <property type="molecule type" value="Genomic_DNA"/>
</dbReference>
<dbReference type="Proteomes" id="UP000187203">
    <property type="component" value="Unassembled WGS sequence"/>
</dbReference>
<keyword evidence="1" id="KW-0812">Transmembrane</keyword>
<evidence type="ECO:0000313" key="2">
    <source>
        <dbReference type="EMBL" id="OMO58304.1"/>
    </source>
</evidence>
<keyword evidence="1" id="KW-0472">Membrane</keyword>
<protein>
    <submittedName>
        <fullName evidence="2">Peptidyl-prolyl cis-trans isomerase CYP40</fullName>
    </submittedName>
</protein>
<comment type="caution">
    <text evidence="2">The sequence shown here is derived from an EMBL/GenBank/DDBJ whole genome shotgun (WGS) entry which is preliminary data.</text>
</comment>
<keyword evidence="1" id="KW-1133">Transmembrane helix</keyword>
<name>A0A1R3GJM4_9ROSI</name>
<dbReference type="GO" id="GO:0016853">
    <property type="term" value="F:isomerase activity"/>
    <property type="evidence" value="ECO:0007669"/>
    <property type="project" value="UniProtKB-KW"/>
</dbReference>
<gene>
    <name evidence="2" type="ORF">COLO4_34748</name>
</gene>
<accession>A0A1R3GJM4</accession>
<reference evidence="3" key="1">
    <citation type="submission" date="2013-09" db="EMBL/GenBank/DDBJ databases">
        <title>Corchorus olitorius genome sequencing.</title>
        <authorList>
            <person name="Alam M."/>
            <person name="Haque M.S."/>
            <person name="Islam M.S."/>
            <person name="Emdad E.M."/>
            <person name="Islam M.M."/>
            <person name="Ahmed B."/>
            <person name="Halim A."/>
            <person name="Hossen Q.M.M."/>
            <person name="Hossain M.Z."/>
            <person name="Ahmed R."/>
            <person name="Khan M.M."/>
            <person name="Islam R."/>
            <person name="Rashid M.M."/>
            <person name="Khan S.A."/>
            <person name="Rahman M.S."/>
            <person name="Alam M."/>
            <person name="Yahiya A.S."/>
            <person name="Khan M.S."/>
            <person name="Azam M.S."/>
            <person name="Haque T."/>
            <person name="Lashkar M.Z.H."/>
            <person name="Akhand A.I."/>
            <person name="Morshed G."/>
            <person name="Roy S."/>
            <person name="Uddin K.S."/>
            <person name="Rabeya T."/>
            <person name="Hossain A.S."/>
            <person name="Chowdhury A."/>
            <person name="Snigdha A.R."/>
            <person name="Mortoza M.S."/>
            <person name="Matin S.A."/>
            <person name="Hoque S.M.E."/>
            <person name="Islam M.K."/>
            <person name="Roy D.K."/>
            <person name="Haider R."/>
            <person name="Moosa M.M."/>
            <person name="Elias S.M."/>
            <person name="Hasan A.M."/>
            <person name="Jahan S."/>
            <person name="Shafiuddin M."/>
            <person name="Mahmood N."/>
            <person name="Shommy N.S."/>
        </authorList>
    </citation>
    <scope>NUCLEOTIDE SEQUENCE [LARGE SCALE GENOMIC DNA]</scope>
    <source>
        <strain evidence="3">cv. O-4</strain>
    </source>
</reference>